<dbReference type="GO" id="GO:0046872">
    <property type="term" value="F:metal ion binding"/>
    <property type="evidence" value="ECO:0007669"/>
    <property type="project" value="UniProtKB-KW"/>
</dbReference>
<keyword evidence="7" id="KW-0547">Nucleotide-binding</keyword>
<evidence type="ECO:0000256" key="6">
    <source>
        <dbReference type="ARBA" id="ARBA00022723"/>
    </source>
</evidence>
<proteinExistence type="inferred from homology"/>
<dbReference type="GO" id="GO:0006261">
    <property type="term" value="P:DNA-templated DNA replication"/>
    <property type="evidence" value="ECO:0007669"/>
    <property type="project" value="TreeGrafter"/>
</dbReference>
<name>A0A928KV03_9FIRM</name>
<dbReference type="InterPro" id="IPR022754">
    <property type="entry name" value="DNA_pol_III_gamma-3"/>
</dbReference>
<dbReference type="InterPro" id="IPR003593">
    <property type="entry name" value="AAA+_ATPase"/>
</dbReference>
<dbReference type="RefSeq" id="WP_326839909.1">
    <property type="nucleotide sequence ID" value="NZ_SVNY01000001.1"/>
</dbReference>
<comment type="catalytic activity">
    <reaction evidence="11">
        <text>DNA(n) + a 2'-deoxyribonucleoside 5'-triphosphate = DNA(n+1) + diphosphate</text>
        <dbReference type="Rhea" id="RHEA:22508"/>
        <dbReference type="Rhea" id="RHEA-COMP:17339"/>
        <dbReference type="Rhea" id="RHEA-COMP:17340"/>
        <dbReference type="ChEBI" id="CHEBI:33019"/>
        <dbReference type="ChEBI" id="CHEBI:61560"/>
        <dbReference type="ChEBI" id="CHEBI:173112"/>
        <dbReference type="EC" id="2.7.7.7"/>
    </reaction>
</comment>
<evidence type="ECO:0000313" key="14">
    <source>
        <dbReference type="EMBL" id="MBE6832465.1"/>
    </source>
</evidence>
<keyword evidence="3 14" id="KW-0808">Transferase</keyword>
<keyword evidence="8" id="KW-0862">Zinc</keyword>
<dbReference type="GO" id="GO:0003677">
    <property type="term" value="F:DNA binding"/>
    <property type="evidence" value="ECO:0007669"/>
    <property type="project" value="InterPro"/>
</dbReference>
<dbReference type="CDD" id="cd00009">
    <property type="entry name" value="AAA"/>
    <property type="match status" value="1"/>
</dbReference>
<comment type="similarity">
    <text evidence="1">Belongs to the DnaX/STICHEL family.</text>
</comment>
<protein>
    <recommendedName>
        <fullName evidence="2">DNA-directed DNA polymerase</fullName>
        <ecNumber evidence="2">2.7.7.7</ecNumber>
    </recommendedName>
</protein>
<evidence type="ECO:0000256" key="5">
    <source>
        <dbReference type="ARBA" id="ARBA00022705"/>
    </source>
</evidence>
<keyword evidence="6" id="KW-0479">Metal-binding</keyword>
<dbReference type="Proteomes" id="UP000754750">
    <property type="component" value="Unassembled WGS sequence"/>
</dbReference>
<keyword evidence="10" id="KW-0239">DNA-directed DNA polymerase</keyword>
<dbReference type="GO" id="GO:0009360">
    <property type="term" value="C:DNA polymerase III complex"/>
    <property type="evidence" value="ECO:0007669"/>
    <property type="project" value="InterPro"/>
</dbReference>
<organism evidence="14 15">
    <name type="scientific">Faecalispora sporosphaeroides</name>
    <dbReference type="NCBI Taxonomy" id="1549"/>
    <lineage>
        <taxon>Bacteria</taxon>
        <taxon>Bacillati</taxon>
        <taxon>Bacillota</taxon>
        <taxon>Clostridia</taxon>
        <taxon>Eubacteriales</taxon>
        <taxon>Oscillospiraceae</taxon>
        <taxon>Faecalispora</taxon>
    </lineage>
</organism>
<feature type="domain" description="AAA+ ATPase" evidence="13">
    <location>
        <begin position="36"/>
        <end position="193"/>
    </location>
</feature>
<sequence length="584" mass="63647">MYQVLYRKWRPRQFSDVVGQPQVTSTLKNELLSGRLAHAYLFTGSRGTGKTTCAKILAKAVNCLNPQGGDPCGECEICRGLDNGSVLDVVEIDAASNNGVENIRALREEANFTPAAAKYRVYIIDEVHMLSIGAFNALLKTLEEPPEHVIFILATTEVHKLPATILSRCQRFDFHRIAPADIADRLTYIVGEENASIEPQAALLLARLADGALRDALSLLDQCLGRSRDVTVDVVTQTAGLAGREHLFRLADAITGKDAATALRVIDELYTASKDMARLCEELLSYFRGLMLLKTMKDARDILAVPEEEYQAMSARALPTSLPVILHCLDTMQDALERMYRGGSRRIEMEMAVLRLCSPELDSGMDALVRRIAALERKSPAPAAQTVPPEPQAPRIQEPSAAAPSLVPTAPPARQKVPDDAPPWAEEPPPAPYEPAVPTPHFVAEEPVMEKAPAPPAVSPAAKESGAPSSLEELQDSARPLDVWPEILQTMKDYSRVVAASFAGSTAYVSGEYVLIDAPSPTALELLRRPAQRDKMRDAIKQITGRTYKLGPYKKPQTEQTKEQDPLKALAESAAAAGIPVIQQ</sequence>
<evidence type="ECO:0000256" key="7">
    <source>
        <dbReference type="ARBA" id="ARBA00022741"/>
    </source>
</evidence>
<evidence type="ECO:0000256" key="9">
    <source>
        <dbReference type="ARBA" id="ARBA00022840"/>
    </source>
</evidence>
<dbReference type="PANTHER" id="PTHR11669:SF0">
    <property type="entry name" value="PROTEIN STICHEL-LIKE 2"/>
    <property type="match status" value="1"/>
</dbReference>
<gene>
    <name evidence="14" type="primary">dnaX</name>
    <name evidence="14" type="ORF">E7512_02595</name>
</gene>
<dbReference type="InterPro" id="IPR050238">
    <property type="entry name" value="DNA_Rep/Repair_Clamp_Loader"/>
</dbReference>
<evidence type="ECO:0000256" key="1">
    <source>
        <dbReference type="ARBA" id="ARBA00006360"/>
    </source>
</evidence>
<dbReference type="Gene3D" id="3.40.50.300">
    <property type="entry name" value="P-loop containing nucleotide triphosphate hydrolases"/>
    <property type="match status" value="1"/>
</dbReference>
<evidence type="ECO:0000256" key="10">
    <source>
        <dbReference type="ARBA" id="ARBA00022932"/>
    </source>
</evidence>
<evidence type="ECO:0000256" key="8">
    <source>
        <dbReference type="ARBA" id="ARBA00022833"/>
    </source>
</evidence>
<dbReference type="InterPro" id="IPR027417">
    <property type="entry name" value="P-loop_NTPase"/>
</dbReference>
<keyword evidence="5" id="KW-0235">DNA replication</keyword>
<reference evidence="14" key="1">
    <citation type="submission" date="2019-04" db="EMBL/GenBank/DDBJ databases">
        <title>Evolution of Biomass-Degrading Anaerobic Consortia Revealed by Metagenomics.</title>
        <authorList>
            <person name="Peng X."/>
        </authorList>
    </citation>
    <scope>NUCLEOTIDE SEQUENCE</scope>
    <source>
        <strain evidence="14">SIG551</strain>
    </source>
</reference>
<keyword evidence="9" id="KW-0067">ATP-binding</keyword>
<dbReference type="Pfam" id="PF13177">
    <property type="entry name" value="DNA_pol3_delta2"/>
    <property type="match status" value="1"/>
</dbReference>
<evidence type="ECO:0000256" key="11">
    <source>
        <dbReference type="ARBA" id="ARBA00049244"/>
    </source>
</evidence>
<dbReference type="AlphaFoldDB" id="A0A928KV03"/>
<dbReference type="Gene3D" id="1.20.272.10">
    <property type="match status" value="1"/>
</dbReference>
<feature type="compositionally biased region" description="Pro residues" evidence="12">
    <location>
        <begin position="425"/>
        <end position="438"/>
    </location>
</feature>
<feature type="region of interest" description="Disordered" evidence="12">
    <location>
        <begin position="379"/>
        <end position="472"/>
    </location>
</feature>
<evidence type="ECO:0000259" key="13">
    <source>
        <dbReference type="SMART" id="SM00382"/>
    </source>
</evidence>
<dbReference type="Gene3D" id="1.10.8.60">
    <property type="match status" value="1"/>
</dbReference>
<dbReference type="PANTHER" id="PTHR11669">
    <property type="entry name" value="REPLICATION FACTOR C / DNA POLYMERASE III GAMMA-TAU SUBUNIT"/>
    <property type="match status" value="1"/>
</dbReference>
<comment type="caution">
    <text evidence="14">The sequence shown here is derived from an EMBL/GenBank/DDBJ whole genome shotgun (WGS) entry which is preliminary data.</text>
</comment>
<feature type="compositionally biased region" description="Basic and acidic residues" evidence="12">
    <location>
        <begin position="556"/>
        <end position="566"/>
    </location>
</feature>
<dbReference type="InterPro" id="IPR008921">
    <property type="entry name" value="DNA_pol3_clamp-load_cplx_C"/>
</dbReference>
<dbReference type="GO" id="GO:0005524">
    <property type="term" value="F:ATP binding"/>
    <property type="evidence" value="ECO:0007669"/>
    <property type="project" value="UniProtKB-KW"/>
</dbReference>
<dbReference type="Pfam" id="PF22608">
    <property type="entry name" value="DNAX_ATPase_lid"/>
    <property type="match status" value="1"/>
</dbReference>
<evidence type="ECO:0000256" key="3">
    <source>
        <dbReference type="ARBA" id="ARBA00022679"/>
    </source>
</evidence>
<dbReference type="SMART" id="SM00382">
    <property type="entry name" value="AAA"/>
    <property type="match status" value="1"/>
</dbReference>
<dbReference type="Pfam" id="PF12169">
    <property type="entry name" value="DNA_pol3_gamma3"/>
    <property type="match status" value="1"/>
</dbReference>
<dbReference type="InterPro" id="IPR045085">
    <property type="entry name" value="HLD_clamp_pol_III_gamma_tau"/>
</dbReference>
<evidence type="ECO:0000256" key="12">
    <source>
        <dbReference type="SAM" id="MobiDB-lite"/>
    </source>
</evidence>
<feature type="region of interest" description="Disordered" evidence="12">
    <location>
        <begin position="550"/>
        <end position="569"/>
    </location>
</feature>
<dbReference type="SUPFAM" id="SSF52540">
    <property type="entry name" value="P-loop containing nucleoside triphosphate hydrolases"/>
    <property type="match status" value="1"/>
</dbReference>
<dbReference type="NCBIfam" id="NF004046">
    <property type="entry name" value="PRK05563.1"/>
    <property type="match status" value="1"/>
</dbReference>
<dbReference type="EMBL" id="SVNY01000001">
    <property type="protein sequence ID" value="MBE6832465.1"/>
    <property type="molecule type" value="Genomic_DNA"/>
</dbReference>
<evidence type="ECO:0000256" key="2">
    <source>
        <dbReference type="ARBA" id="ARBA00012417"/>
    </source>
</evidence>
<dbReference type="EC" id="2.7.7.7" evidence="2"/>
<keyword evidence="4 14" id="KW-0548">Nucleotidyltransferase</keyword>
<dbReference type="FunFam" id="3.40.50.300:FF:000014">
    <property type="entry name" value="DNA polymerase III subunit gamma/tau"/>
    <property type="match status" value="1"/>
</dbReference>
<dbReference type="NCBIfam" id="TIGR02397">
    <property type="entry name" value="dnaX_nterm"/>
    <property type="match status" value="1"/>
</dbReference>
<evidence type="ECO:0000313" key="15">
    <source>
        <dbReference type="Proteomes" id="UP000754750"/>
    </source>
</evidence>
<dbReference type="SUPFAM" id="SSF48019">
    <property type="entry name" value="post-AAA+ oligomerization domain-like"/>
    <property type="match status" value="1"/>
</dbReference>
<accession>A0A928KV03</accession>
<dbReference type="GO" id="GO:0003887">
    <property type="term" value="F:DNA-directed DNA polymerase activity"/>
    <property type="evidence" value="ECO:0007669"/>
    <property type="project" value="UniProtKB-KW"/>
</dbReference>
<dbReference type="InterPro" id="IPR012763">
    <property type="entry name" value="DNA_pol_III_sug/sutau_N"/>
</dbReference>
<evidence type="ECO:0000256" key="4">
    <source>
        <dbReference type="ARBA" id="ARBA00022695"/>
    </source>
</evidence>